<dbReference type="Proteomes" id="UP000196102">
    <property type="component" value="Unassembled WGS sequence"/>
</dbReference>
<reference evidence="3" key="1">
    <citation type="journal article" date="2017" name="Proc. Natl. Acad. Sci. U.S.A.">
        <title>Simulation of Deepwater Horizon oil plume reveals substrate specialization within a complex community of hydrocarbon-degraders.</title>
        <authorList>
            <person name="Hu P."/>
            <person name="Dubinsky E.A."/>
            <person name="Probst A.J."/>
            <person name="Wang J."/>
            <person name="Sieber C.M.K."/>
            <person name="Tom L.M."/>
            <person name="Gardinali P."/>
            <person name="Banfield J.F."/>
            <person name="Atlas R.M."/>
            <person name="Andersen G.L."/>
        </authorList>
    </citation>
    <scope>NUCLEOTIDE SEQUENCE [LARGE SCALE GENOMIC DNA]</scope>
</reference>
<name>A0A1Z8BC08_9FLAO</name>
<dbReference type="AlphaFoldDB" id="A0A1Z8BC08"/>
<keyword evidence="1" id="KW-1133">Transmembrane helix</keyword>
<feature type="transmembrane region" description="Helical" evidence="1">
    <location>
        <begin position="42"/>
        <end position="59"/>
    </location>
</feature>
<protein>
    <submittedName>
        <fullName evidence="2">Uncharacterized protein</fullName>
    </submittedName>
</protein>
<gene>
    <name evidence="2" type="ORF">A9Q93_01660</name>
</gene>
<evidence type="ECO:0000256" key="1">
    <source>
        <dbReference type="SAM" id="Phobius"/>
    </source>
</evidence>
<evidence type="ECO:0000313" key="3">
    <source>
        <dbReference type="Proteomes" id="UP000196102"/>
    </source>
</evidence>
<comment type="caution">
    <text evidence="2">The sequence shown here is derived from an EMBL/GenBank/DDBJ whole genome shotgun (WGS) entry which is preliminary data.</text>
</comment>
<proteinExistence type="predicted"/>
<keyword evidence="1" id="KW-0472">Membrane</keyword>
<feature type="transmembrane region" description="Helical" evidence="1">
    <location>
        <begin position="7"/>
        <end position="30"/>
    </location>
</feature>
<keyword evidence="1" id="KW-0812">Transmembrane</keyword>
<sequence length="60" mass="7060">MKESKKWYNDVIMVGSLLFIIPPVGIYGIYRSETIPRLWKNTVYSSVIIVAVIFFLVFFR</sequence>
<dbReference type="RefSeq" id="WP_304015360.1">
    <property type="nucleotide sequence ID" value="NZ_CAJXYO010000003.1"/>
</dbReference>
<accession>A0A1Z8BC08</accession>
<organism evidence="2 3">
    <name type="scientific">Nonlabens dokdonensis</name>
    <dbReference type="NCBI Taxonomy" id="328515"/>
    <lineage>
        <taxon>Bacteria</taxon>
        <taxon>Pseudomonadati</taxon>
        <taxon>Bacteroidota</taxon>
        <taxon>Flavobacteriia</taxon>
        <taxon>Flavobacteriales</taxon>
        <taxon>Flavobacteriaceae</taxon>
        <taxon>Nonlabens</taxon>
    </lineage>
</organism>
<dbReference type="EMBL" id="MAAX01000028">
    <property type="protein sequence ID" value="OUS20135.1"/>
    <property type="molecule type" value="Genomic_DNA"/>
</dbReference>
<evidence type="ECO:0000313" key="2">
    <source>
        <dbReference type="EMBL" id="OUS20135.1"/>
    </source>
</evidence>